<dbReference type="Proteomes" id="UP001244011">
    <property type="component" value="Unassembled WGS sequence"/>
</dbReference>
<feature type="compositionally biased region" description="Gly residues" evidence="5">
    <location>
        <begin position="84"/>
        <end position="101"/>
    </location>
</feature>
<evidence type="ECO:0000256" key="4">
    <source>
        <dbReference type="ARBA" id="ARBA00023128"/>
    </source>
</evidence>
<proteinExistence type="inferred from homology"/>
<dbReference type="AlphaFoldDB" id="A0AAJ0BR36"/>
<feature type="region of interest" description="Disordered" evidence="5">
    <location>
        <begin position="66"/>
        <end position="101"/>
    </location>
</feature>
<dbReference type="Pfam" id="PF15786">
    <property type="entry name" value="PET117"/>
    <property type="match status" value="1"/>
</dbReference>
<dbReference type="RefSeq" id="XP_060279133.1">
    <property type="nucleotide sequence ID" value="XM_060425666.1"/>
</dbReference>
<dbReference type="GeneID" id="85308853"/>
<keyword evidence="6" id="KW-0732">Signal</keyword>
<dbReference type="PANTHER" id="PTHR28163">
    <property type="entry name" value="PROTEIN PET117 HOMOLOG, MITOCHONDRIAL"/>
    <property type="match status" value="1"/>
</dbReference>
<keyword evidence="3" id="KW-0809">Transit peptide</keyword>
<evidence type="ECO:0000256" key="2">
    <source>
        <dbReference type="ARBA" id="ARBA00008197"/>
    </source>
</evidence>
<evidence type="ECO:0000256" key="3">
    <source>
        <dbReference type="ARBA" id="ARBA00022946"/>
    </source>
</evidence>
<comment type="subcellular location">
    <subcellularLocation>
        <location evidence="1">Mitochondrion</location>
    </subcellularLocation>
</comment>
<feature type="chain" id="PRO_5042575451" description="Cytochrome c oxidase assembly protein" evidence="6">
    <location>
        <begin position="26"/>
        <end position="101"/>
    </location>
</feature>
<accession>A0AAJ0BR36</accession>
<evidence type="ECO:0008006" key="9">
    <source>
        <dbReference type="Google" id="ProtNLM"/>
    </source>
</evidence>
<evidence type="ECO:0000256" key="1">
    <source>
        <dbReference type="ARBA" id="ARBA00004173"/>
    </source>
</evidence>
<comment type="similarity">
    <text evidence="2">Belongs to the PET117 family.</text>
</comment>
<keyword evidence="4" id="KW-0496">Mitochondrion</keyword>
<feature type="signal peptide" evidence="6">
    <location>
        <begin position="1"/>
        <end position="25"/>
    </location>
</feature>
<protein>
    <recommendedName>
        <fullName evidence="9">Cytochrome c oxidase assembly protein</fullName>
    </recommendedName>
</protein>
<sequence length="101" mass="11036">MSRTSKLTLMGTSLFAFSTIVIVHFQQKAEKAAMHQGVIRDMEQRRIKQERQLDFDMQRELEEEYKKVQTVRDSTTDMDDAGAARGGVGGGGSGGGGGGVR</sequence>
<reference evidence="7" key="1">
    <citation type="submission" date="2023-06" db="EMBL/GenBank/DDBJ databases">
        <title>Genome-scale phylogeny and comparative genomics of the fungal order Sordariales.</title>
        <authorList>
            <consortium name="Lawrence Berkeley National Laboratory"/>
            <person name="Hensen N."/>
            <person name="Bonometti L."/>
            <person name="Westerberg I."/>
            <person name="Brannstrom I.O."/>
            <person name="Guillou S."/>
            <person name="Cros-Aarteil S."/>
            <person name="Calhoun S."/>
            <person name="Haridas S."/>
            <person name="Kuo A."/>
            <person name="Mondo S."/>
            <person name="Pangilinan J."/>
            <person name="Riley R."/>
            <person name="Labutti K."/>
            <person name="Andreopoulos B."/>
            <person name="Lipzen A."/>
            <person name="Chen C."/>
            <person name="Yanf M."/>
            <person name="Daum C."/>
            <person name="Ng V."/>
            <person name="Clum A."/>
            <person name="Steindorff A."/>
            <person name="Ohm R."/>
            <person name="Martin F."/>
            <person name="Silar P."/>
            <person name="Natvig D."/>
            <person name="Lalanne C."/>
            <person name="Gautier V."/>
            <person name="Ament-Velasquez S.L."/>
            <person name="Kruys A."/>
            <person name="Hutchinson M.I."/>
            <person name="Powell A.J."/>
            <person name="Barry K."/>
            <person name="Miller A.N."/>
            <person name="Grigoriev I.V."/>
            <person name="Debuchy R."/>
            <person name="Gladieux P."/>
            <person name="Thoren M.H."/>
            <person name="Johannesson H."/>
        </authorList>
    </citation>
    <scope>NUCLEOTIDE SEQUENCE</scope>
    <source>
        <strain evidence="7">8032-3</strain>
    </source>
</reference>
<comment type="caution">
    <text evidence="7">The sequence shown here is derived from an EMBL/GenBank/DDBJ whole genome shotgun (WGS) entry which is preliminary data.</text>
</comment>
<keyword evidence="8" id="KW-1185">Reference proteome</keyword>
<organism evidence="7 8">
    <name type="scientific">Phialemonium atrogriseum</name>
    <dbReference type="NCBI Taxonomy" id="1093897"/>
    <lineage>
        <taxon>Eukaryota</taxon>
        <taxon>Fungi</taxon>
        <taxon>Dikarya</taxon>
        <taxon>Ascomycota</taxon>
        <taxon>Pezizomycotina</taxon>
        <taxon>Sordariomycetes</taxon>
        <taxon>Sordariomycetidae</taxon>
        <taxon>Cephalothecales</taxon>
        <taxon>Cephalothecaceae</taxon>
        <taxon>Phialemonium</taxon>
    </lineage>
</organism>
<name>A0AAJ0BR36_9PEZI</name>
<evidence type="ECO:0000313" key="8">
    <source>
        <dbReference type="Proteomes" id="UP001244011"/>
    </source>
</evidence>
<gene>
    <name evidence="7" type="ORF">QBC33DRAFT_500342</name>
</gene>
<evidence type="ECO:0000313" key="7">
    <source>
        <dbReference type="EMBL" id="KAK1762920.1"/>
    </source>
</evidence>
<evidence type="ECO:0000256" key="6">
    <source>
        <dbReference type="SAM" id="SignalP"/>
    </source>
</evidence>
<dbReference type="PANTHER" id="PTHR28163:SF1">
    <property type="entry name" value="PROTEIN PET117 HOMOLOG, MITOCHONDRIAL"/>
    <property type="match status" value="1"/>
</dbReference>
<dbReference type="InterPro" id="IPR031568">
    <property type="entry name" value="Pet117"/>
</dbReference>
<evidence type="ECO:0000256" key="5">
    <source>
        <dbReference type="SAM" id="MobiDB-lite"/>
    </source>
</evidence>
<dbReference type="GO" id="GO:0005739">
    <property type="term" value="C:mitochondrion"/>
    <property type="evidence" value="ECO:0007669"/>
    <property type="project" value="UniProtKB-SubCell"/>
</dbReference>
<dbReference type="EMBL" id="MU839032">
    <property type="protein sequence ID" value="KAK1762920.1"/>
    <property type="molecule type" value="Genomic_DNA"/>
</dbReference>
<dbReference type="GO" id="GO:0033617">
    <property type="term" value="P:mitochondrial respiratory chain complex IV assembly"/>
    <property type="evidence" value="ECO:0007669"/>
    <property type="project" value="TreeGrafter"/>
</dbReference>